<evidence type="ECO:0000256" key="4">
    <source>
        <dbReference type="PROSITE-ProRule" id="PRU00146"/>
    </source>
</evidence>
<feature type="domain" description="PHD-type" evidence="6">
    <location>
        <begin position="370"/>
        <end position="425"/>
    </location>
</feature>
<feature type="region of interest" description="Disordered" evidence="5">
    <location>
        <begin position="476"/>
        <end position="497"/>
    </location>
</feature>
<dbReference type="EMBL" id="KZ303527">
    <property type="protein sequence ID" value="PIA13747.1"/>
    <property type="molecule type" value="Genomic_DNA"/>
</dbReference>
<dbReference type="SUPFAM" id="SSF57903">
    <property type="entry name" value="FYVE/PHD zinc finger"/>
    <property type="match status" value="1"/>
</dbReference>
<evidence type="ECO:0000313" key="7">
    <source>
        <dbReference type="EMBL" id="PIA13747.1"/>
    </source>
</evidence>
<sequence>MLSTNSVAKPQLGGGLAGYYSPVAAAHCRAAIDIGTGTPAGGGQHAYGTHADGAAASSAFALAASENTTVATAAPTGSTNTSIASTLGMPRGGLTPVQTMGRAGDGSIVVAPRPMAAQQLGPPTWMLAALPLEVLLGLAAPSHPRKIINDVFFTPEERHESPQLTPVSEVDDARLRPLAAPSDGLEAMDPSADLALFADLHLPEGRPTWGELEPAIVATPSDRQPSPAATVTDADDRPLLCAKSSAVAISALSEHVACAKSQQFVCTDSDTASLSGESCVDTCLSEQAPVRESLRPTIFEALSHGGIDWCRYCGTTEGINWRPGPWGKRTLCNKHGCDYKGYGFASKMPRLNLKAFADEALDERIRPVLQTFCQICQQDCSEDSNVLVHCDGCHRAYHQSCHPDGIHASDIAQDSHWYCEPTCRDNARRRRIVVELPKCRLPYMCSPRHLQSVAMPPHCPHDASVLRSASSLSVSRVARTRKRKSINASPGHMHRANGLPALPIINNNSSRISTHFGSSSSKVRKSSRVARPSFRRLESDNTD</sequence>
<evidence type="ECO:0000259" key="6">
    <source>
        <dbReference type="PROSITE" id="PS50016"/>
    </source>
</evidence>
<dbReference type="SMART" id="SM00249">
    <property type="entry name" value="PHD"/>
    <property type="match status" value="1"/>
</dbReference>
<evidence type="ECO:0000256" key="2">
    <source>
        <dbReference type="ARBA" id="ARBA00022771"/>
    </source>
</evidence>
<dbReference type="InterPro" id="IPR013083">
    <property type="entry name" value="Znf_RING/FYVE/PHD"/>
</dbReference>
<proteinExistence type="predicted"/>
<dbReference type="Proteomes" id="UP000242474">
    <property type="component" value="Unassembled WGS sequence"/>
</dbReference>
<keyword evidence="3" id="KW-0862">Zinc</keyword>
<dbReference type="InterPro" id="IPR001965">
    <property type="entry name" value="Znf_PHD"/>
</dbReference>
<reference evidence="7 8" key="1">
    <citation type="journal article" date="2015" name="Genome Biol. Evol.">
        <title>Phylogenomic analyses indicate that early fungi evolved digesting cell walls of algal ancestors of land plants.</title>
        <authorList>
            <person name="Chang Y."/>
            <person name="Wang S."/>
            <person name="Sekimoto S."/>
            <person name="Aerts A.L."/>
            <person name="Choi C."/>
            <person name="Clum A."/>
            <person name="LaButti K.M."/>
            <person name="Lindquist E.A."/>
            <person name="Yee Ngan C."/>
            <person name="Ohm R.A."/>
            <person name="Salamov A.A."/>
            <person name="Grigoriev I.V."/>
            <person name="Spatafora J.W."/>
            <person name="Berbee M.L."/>
        </authorList>
    </citation>
    <scope>NUCLEOTIDE SEQUENCE [LARGE SCALE GENOMIC DNA]</scope>
    <source>
        <strain evidence="7 8">NRRL 1564</strain>
    </source>
</reference>
<gene>
    <name evidence="7" type="ORF">COEREDRAFT_89270</name>
</gene>
<evidence type="ECO:0000313" key="8">
    <source>
        <dbReference type="Proteomes" id="UP000242474"/>
    </source>
</evidence>
<feature type="region of interest" description="Disordered" evidence="5">
    <location>
        <begin position="513"/>
        <end position="543"/>
    </location>
</feature>
<dbReference type="Gene3D" id="3.30.40.10">
    <property type="entry name" value="Zinc/RING finger domain, C3HC4 (zinc finger)"/>
    <property type="match status" value="1"/>
</dbReference>
<dbReference type="OrthoDB" id="5863171at2759"/>
<keyword evidence="2 4" id="KW-0863">Zinc-finger</keyword>
<dbReference type="PROSITE" id="PS50016">
    <property type="entry name" value="ZF_PHD_2"/>
    <property type="match status" value="1"/>
</dbReference>
<dbReference type="GO" id="GO:0008270">
    <property type="term" value="F:zinc ion binding"/>
    <property type="evidence" value="ECO:0007669"/>
    <property type="project" value="UniProtKB-KW"/>
</dbReference>
<evidence type="ECO:0000256" key="3">
    <source>
        <dbReference type="ARBA" id="ARBA00022833"/>
    </source>
</evidence>
<name>A0A2G5B4V2_COERN</name>
<protein>
    <recommendedName>
        <fullName evidence="6">PHD-type domain-containing protein</fullName>
    </recommendedName>
</protein>
<organism evidence="7 8">
    <name type="scientific">Coemansia reversa (strain ATCC 12441 / NRRL 1564)</name>
    <dbReference type="NCBI Taxonomy" id="763665"/>
    <lineage>
        <taxon>Eukaryota</taxon>
        <taxon>Fungi</taxon>
        <taxon>Fungi incertae sedis</taxon>
        <taxon>Zoopagomycota</taxon>
        <taxon>Kickxellomycotina</taxon>
        <taxon>Kickxellomycetes</taxon>
        <taxon>Kickxellales</taxon>
        <taxon>Kickxellaceae</taxon>
        <taxon>Coemansia</taxon>
    </lineage>
</organism>
<dbReference type="InterPro" id="IPR011011">
    <property type="entry name" value="Znf_FYVE_PHD"/>
</dbReference>
<accession>A0A2G5B4V2</accession>
<dbReference type="Pfam" id="PF00628">
    <property type="entry name" value="PHD"/>
    <property type="match status" value="1"/>
</dbReference>
<dbReference type="InterPro" id="IPR019787">
    <property type="entry name" value="Znf_PHD-finger"/>
</dbReference>
<keyword evidence="8" id="KW-1185">Reference proteome</keyword>
<keyword evidence="1" id="KW-0479">Metal-binding</keyword>
<evidence type="ECO:0000256" key="1">
    <source>
        <dbReference type="ARBA" id="ARBA00022723"/>
    </source>
</evidence>
<dbReference type="STRING" id="763665.A0A2G5B4V2"/>
<evidence type="ECO:0000256" key="5">
    <source>
        <dbReference type="SAM" id="MobiDB-lite"/>
    </source>
</evidence>
<dbReference type="AlphaFoldDB" id="A0A2G5B4V2"/>